<sequence length="73" mass="8145">MNVSSIMPSDISTVNQIRSIQAAQRVFHTVQNQSSQTRQIIQQQTYMPPNYLSTKAYVVSLSAQAMQLSASIQ</sequence>
<keyword evidence="2" id="KW-1185">Reference proteome</keyword>
<organism evidence="1 2">
    <name type="scientific">Candidatus Magnetaquiglobus chichijimensis</name>
    <dbReference type="NCBI Taxonomy" id="3141448"/>
    <lineage>
        <taxon>Bacteria</taxon>
        <taxon>Pseudomonadati</taxon>
        <taxon>Pseudomonadota</taxon>
        <taxon>Magnetococcia</taxon>
        <taxon>Magnetococcales</taxon>
        <taxon>Candidatus Magnetaquicoccaceae</taxon>
        <taxon>Candidatus Magnetaquiglobus</taxon>
    </lineage>
</organism>
<dbReference type="RefSeq" id="WP_420905398.1">
    <property type="nucleotide sequence ID" value="NZ_BAAFGK010000004.1"/>
</dbReference>
<proteinExistence type="predicted"/>
<protein>
    <submittedName>
        <fullName evidence="1">Uncharacterized protein</fullName>
    </submittedName>
</protein>
<reference evidence="1 2" key="1">
    <citation type="submission" date="2024-09" db="EMBL/GenBank/DDBJ databases">
        <title>Draft genome sequence of Candidatus Magnetaquicoccaceae bacterium FCR-1.</title>
        <authorList>
            <person name="Shimoshige H."/>
            <person name="Shimamura S."/>
            <person name="Taoka A."/>
            <person name="Kobayashi H."/>
            <person name="Maekawa T."/>
        </authorList>
    </citation>
    <scope>NUCLEOTIDE SEQUENCE [LARGE SCALE GENOMIC DNA]</scope>
    <source>
        <strain evidence="1 2">FCR-1</strain>
    </source>
</reference>
<evidence type="ECO:0000313" key="2">
    <source>
        <dbReference type="Proteomes" id="UP001628193"/>
    </source>
</evidence>
<gene>
    <name evidence="1" type="ORF">SIID45300_02037</name>
</gene>
<name>A0ABQ0C9Y9_9PROT</name>
<comment type="caution">
    <text evidence="1">The sequence shown here is derived from an EMBL/GenBank/DDBJ whole genome shotgun (WGS) entry which is preliminary data.</text>
</comment>
<dbReference type="EMBL" id="BAAFGK010000004">
    <property type="protein sequence ID" value="GAB0057705.1"/>
    <property type="molecule type" value="Genomic_DNA"/>
</dbReference>
<evidence type="ECO:0000313" key="1">
    <source>
        <dbReference type="EMBL" id="GAB0057705.1"/>
    </source>
</evidence>
<dbReference type="Proteomes" id="UP001628193">
    <property type="component" value="Unassembled WGS sequence"/>
</dbReference>
<accession>A0ABQ0C9Y9</accession>